<dbReference type="InterPro" id="IPR025287">
    <property type="entry name" value="WAK_GUB"/>
</dbReference>
<evidence type="ECO:0000313" key="11">
    <source>
        <dbReference type="EMBL" id="KAK9675748.1"/>
    </source>
</evidence>
<organism evidence="11 12">
    <name type="scientific">Saponaria officinalis</name>
    <name type="common">Common soapwort</name>
    <name type="synonym">Lychnis saponaria</name>
    <dbReference type="NCBI Taxonomy" id="3572"/>
    <lineage>
        <taxon>Eukaryota</taxon>
        <taxon>Viridiplantae</taxon>
        <taxon>Streptophyta</taxon>
        <taxon>Embryophyta</taxon>
        <taxon>Tracheophyta</taxon>
        <taxon>Spermatophyta</taxon>
        <taxon>Magnoliopsida</taxon>
        <taxon>eudicotyledons</taxon>
        <taxon>Gunneridae</taxon>
        <taxon>Pentapetalae</taxon>
        <taxon>Caryophyllales</taxon>
        <taxon>Caryophyllaceae</taxon>
        <taxon>Caryophylleae</taxon>
        <taxon>Saponaria</taxon>
    </lineage>
</organism>
<evidence type="ECO:0000256" key="3">
    <source>
        <dbReference type="ARBA" id="ARBA00022729"/>
    </source>
</evidence>
<evidence type="ECO:0000256" key="4">
    <source>
        <dbReference type="ARBA" id="ARBA00023180"/>
    </source>
</evidence>
<sequence>MNRHRLTLVLLVLVLVPSVRSQICRRFCGDIQLRYPFGSGPGCGDPRFTKYISCNETMLTFTTHTGSYPITNIDYANEILYVSDPSMSTCFCTQPSKGFGLDWDAPFTFQDDTVFALLGCSLDSSPMYKGAFRGNTSDVPQCDDTEIAGTNLCSALYACQPIRQLNVPITTCCVYAPVDLGPTFEMDLQKLQCKAYTATYSFDRQEMNPEAWKFGVALKYKFNVKNEYPIYCINCEKSDGVCAYTGMYDDFTCNCRSGLNTSTDCEFGFYWSSGIMLLPSSKGIWSLISAVLLLFWISF</sequence>
<dbReference type="GO" id="GO:0030247">
    <property type="term" value="F:polysaccharide binding"/>
    <property type="evidence" value="ECO:0007669"/>
    <property type="project" value="InterPro"/>
</dbReference>
<evidence type="ECO:0000256" key="5">
    <source>
        <dbReference type="ARBA" id="ARBA00047899"/>
    </source>
</evidence>
<keyword evidence="7" id="KW-0472">Membrane</keyword>
<dbReference type="EMBL" id="JBDFQZ010000011">
    <property type="protein sequence ID" value="KAK9675748.1"/>
    <property type="molecule type" value="Genomic_DNA"/>
</dbReference>
<dbReference type="EC" id="2.7.11.1" evidence="2"/>
<dbReference type="Proteomes" id="UP001443914">
    <property type="component" value="Unassembled WGS sequence"/>
</dbReference>
<evidence type="ECO:0000256" key="6">
    <source>
        <dbReference type="ARBA" id="ARBA00048679"/>
    </source>
</evidence>
<dbReference type="GO" id="GO:0004674">
    <property type="term" value="F:protein serine/threonine kinase activity"/>
    <property type="evidence" value="ECO:0007669"/>
    <property type="project" value="UniProtKB-EC"/>
</dbReference>
<dbReference type="Pfam" id="PF14380">
    <property type="entry name" value="WAK_assoc"/>
    <property type="match status" value="1"/>
</dbReference>
<dbReference type="PANTHER" id="PTHR33355">
    <property type="entry name" value="WALL-ASSOCIATED RECEPTOR KINASE CARBOXY-TERMINAL PROTEIN-RELATED"/>
    <property type="match status" value="1"/>
</dbReference>
<keyword evidence="4" id="KW-0325">Glycoprotein</keyword>
<evidence type="ECO:0000259" key="9">
    <source>
        <dbReference type="Pfam" id="PF13947"/>
    </source>
</evidence>
<name>A0AAW1HH67_SAPOF</name>
<protein>
    <recommendedName>
        <fullName evidence="2">non-specific serine/threonine protein kinase</fullName>
        <ecNumber evidence="2">2.7.11.1</ecNumber>
    </recommendedName>
</protein>
<gene>
    <name evidence="11" type="ORF">RND81_11G027900</name>
</gene>
<feature type="chain" id="PRO_5043979623" description="non-specific serine/threonine protein kinase" evidence="8">
    <location>
        <begin position="22"/>
        <end position="299"/>
    </location>
</feature>
<dbReference type="AlphaFoldDB" id="A0AAW1HH67"/>
<evidence type="ECO:0000256" key="2">
    <source>
        <dbReference type="ARBA" id="ARBA00012513"/>
    </source>
</evidence>
<dbReference type="Pfam" id="PF13947">
    <property type="entry name" value="GUB_WAK_bind"/>
    <property type="match status" value="1"/>
</dbReference>
<comment type="caution">
    <text evidence="11">The sequence shown here is derived from an EMBL/GenBank/DDBJ whole genome shotgun (WGS) entry which is preliminary data.</text>
</comment>
<reference evidence="11" key="1">
    <citation type="submission" date="2024-03" db="EMBL/GenBank/DDBJ databases">
        <title>WGS assembly of Saponaria officinalis var. Norfolk2.</title>
        <authorList>
            <person name="Jenkins J."/>
            <person name="Shu S."/>
            <person name="Grimwood J."/>
            <person name="Barry K."/>
            <person name="Goodstein D."/>
            <person name="Schmutz J."/>
            <person name="Leebens-Mack J."/>
            <person name="Osbourn A."/>
        </authorList>
    </citation>
    <scope>NUCLEOTIDE SEQUENCE [LARGE SCALE GENOMIC DNA]</scope>
    <source>
        <strain evidence="11">JIC</strain>
    </source>
</reference>
<dbReference type="PANTHER" id="PTHR33355:SF10">
    <property type="entry name" value="EGF-LIKE DOMAIN-CONTAINING PROTEIN"/>
    <property type="match status" value="1"/>
</dbReference>
<comment type="catalytic activity">
    <reaction evidence="5">
        <text>L-threonyl-[protein] + ATP = O-phospho-L-threonyl-[protein] + ADP + H(+)</text>
        <dbReference type="Rhea" id="RHEA:46608"/>
        <dbReference type="Rhea" id="RHEA-COMP:11060"/>
        <dbReference type="Rhea" id="RHEA-COMP:11605"/>
        <dbReference type="ChEBI" id="CHEBI:15378"/>
        <dbReference type="ChEBI" id="CHEBI:30013"/>
        <dbReference type="ChEBI" id="CHEBI:30616"/>
        <dbReference type="ChEBI" id="CHEBI:61977"/>
        <dbReference type="ChEBI" id="CHEBI:456216"/>
        <dbReference type="EC" id="2.7.11.1"/>
    </reaction>
</comment>
<feature type="domain" description="Wall-associated receptor kinase C-terminal" evidence="10">
    <location>
        <begin position="201"/>
        <end position="257"/>
    </location>
</feature>
<proteinExistence type="predicted"/>
<evidence type="ECO:0000256" key="1">
    <source>
        <dbReference type="ARBA" id="ARBA00004167"/>
    </source>
</evidence>
<dbReference type="GO" id="GO:0016020">
    <property type="term" value="C:membrane"/>
    <property type="evidence" value="ECO:0007669"/>
    <property type="project" value="UniProtKB-SubCell"/>
</dbReference>
<keyword evidence="7" id="KW-1133">Transmembrane helix</keyword>
<evidence type="ECO:0000256" key="7">
    <source>
        <dbReference type="SAM" id="Phobius"/>
    </source>
</evidence>
<keyword evidence="12" id="KW-1185">Reference proteome</keyword>
<evidence type="ECO:0000313" key="12">
    <source>
        <dbReference type="Proteomes" id="UP001443914"/>
    </source>
</evidence>
<evidence type="ECO:0000256" key="8">
    <source>
        <dbReference type="SAM" id="SignalP"/>
    </source>
</evidence>
<feature type="transmembrane region" description="Helical" evidence="7">
    <location>
        <begin position="269"/>
        <end position="297"/>
    </location>
</feature>
<evidence type="ECO:0000259" key="10">
    <source>
        <dbReference type="Pfam" id="PF14380"/>
    </source>
</evidence>
<dbReference type="InterPro" id="IPR032872">
    <property type="entry name" value="WAK_assoc_C"/>
</dbReference>
<feature type="signal peptide" evidence="8">
    <location>
        <begin position="1"/>
        <end position="21"/>
    </location>
</feature>
<accession>A0AAW1HH67</accession>
<comment type="catalytic activity">
    <reaction evidence="6">
        <text>L-seryl-[protein] + ATP = O-phospho-L-seryl-[protein] + ADP + H(+)</text>
        <dbReference type="Rhea" id="RHEA:17989"/>
        <dbReference type="Rhea" id="RHEA-COMP:9863"/>
        <dbReference type="Rhea" id="RHEA-COMP:11604"/>
        <dbReference type="ChEBI" id="CHEBI:15378"/>
        <dbReference type="ChEBI" id="CHEBI:29999"/>
        <dbReference type="ChEBI" id="CHEBI:30616"/>
        <dbReference type="ChEBI" id="CHEBI:83421"/>
        <dbReference type="ChEBI" id="CHEBI:456216"/>
        <dbReference type="EC" id="2.7.11.1"/>
    </reaction>
</comment>
<keyword evidence="7" id="KW-0812">Transmembrane</keyword>
<keyword evidence="3 8" id="KW-0732">Signal</keyword>
<feature type="domain" description="Wall-associated receptor kinase galacturonan-binding" evidence="9">
    <location>
        <begin position="24"/>
        <end position="84"/>
    </location>
</feature>
<comment type="subcellular location">
    <subcellularLocation>
        <location evidence="1">Membrane</location>
        <topology evidence="1">Single-pass membrane protein</topology>
    </subcellularLocation>
</comment>